<reference evidence="1 2" key="1">
    <citation type="journal article" date="2018" name="Sci. Data">
        <title>The draft genome sequence of cork oak.</title>
        <authorList>
            <person name="Ramos A.M."/>
            <person name="Usie A."/>
            <person name="Barbosa P."/>
            <person name="Barros P.M."/>
            <person name="Capote T."/>
            <person name="Chaves I."/>
            <person name="Simoes F."/>
            <person name="Abreu I."/>
            <person name="Carrasquinho I."/>
            <person name="Faro C."/>
            <person name="Guimaraes J.B."/>
            <person name="Mendonca D."/>
            <person name="Nobrega F."/>
            <person name="Rodrigues L."/>
            <person name="Saibo N.J.M."/>
            <person name="Varela M.C."/>
            <person name="Egas C."/>
            <person name="Matos J."/>
            <person name="Miguel C.M."/>
            <person name="Oliveira M.M."/>
            <person name="Ricardo C.P."/>
            <person name="Goncalves S."/>
        </authorList>
    </citation>
    <scope>NUCLEOTIDE SEQUENCE [LARGE SCALE GENOMIC DNA]</scope>
    <source>
        <strain evidence="2">cv. HL8</strain>
    </source>
</reference>
<organism evidence="1 2">
    <name type="scientific">Quercus suber</name>
    <name type="common">Cork oak</name>
    <dbReference type="NCBI Taxonomy" id="58331"/>
    <lineage>
        <taxon>Eukaryota</taxon>
        <taxon>Viridiplantae</taxon>
        <taxon>Streptophyta</taxon>
        <taxon>Embryophyta</taxon>
        <taxon>Tracheophyta</taxon>
        <taxon>Spermatophyta</taxon>
        <taxon>Magnoliopsida</taxon>
        <taxon>eudicotyledons</taxon>
        <taxon>Gunneridae</taxon>
        <taxon>Pentapetalae</taxon>
        <taxon>rosids</taxon>
        <taxon>fabids</taxon>
        <taxon>Fagales</taxon>
        <taxon>Fagaceae</taxon>
        <taxon>Quercus</taxon>
    </lineage>
</organism>
<proteinExistence type="predicted"/>
<comment type="caution">
    <text evidence="1">The sequence shown here is derived from an EMBL/GenBank/DDBJ whole genome shotgun (WGS) entry which is preliminary data.</text>
</comment>
<dbReference type="EMBL" id="PKMF04000005">
    <property type="protein sequence ID" value="KAK7860760.1"/>
    <property type="molecule type" value="Genomic_DNA"/>
</dbReference>
<evidence type="ECO:0000313" key="1">
    <source>
        <dbReference type="EMBL" id="KAK7860760.1"/>
    </source>
</evidence>
<name>A0AAW0MAE9_QUESU</name>
<keyword evidence="2" id="KW-1185">Reference proteome</keyword>
<sequence>MCPKAKDFIERNMFKDYPKLKVLSSDVNIWIAETNASIISNPIRLQQTLANRGEKRFCWDNIWDKMTRPNLGSSVFDEWHSQYSKAFAKIHLGMKGTTTEEFFVRKRARGSRGRQGQGKGRGKAETRLDARIDLCRNK</sequence>
<dbReference type="AlphaFoldDB" id="A0AAW0MAE9"/>
<evidence type="ECO:0000313" key="2">
    <source>
        <dbReference type="Proteomes" id="UP000237347"/>
    </source>
</evidence>
<protein>
    <submittedName>
        <fullName evidence="1">Uncharacterized protein</fullName>
    </submittedName>
</protein>
<accession>A0AAW0MAE9</accession>
<gene>
    <name evidence="1" type="ORF">CFP56_033171</name>
</gene>
<dbReference type="Proteomes" id="UP000237347">
    <property type="component" value="Unassembled WGS sequence"/>
</dbReference>